<proteinExistence type="predicted"/>
<name>A0A9X1RHY1_9BRAD</name>
<organism evidence="2 3">
    <name type="scientific">Bradyrhizobium zhengyangense</name>
    <dbReference type="NCBI Taxonomy" id="2911009"/>
    <lineage>
        <taxon>Bacteria</taxon>
        <taxon>Pseudomonadati</taxon>
        <taxon>Pseudomonadota</taxon>
        <taxon>Alphaproteobacteria</taxon>
        <taxon>Hyphomicrobiales</taxon>
        <taxon>Nitrobacteraceae</taxon>
        <taxon>Bradyrhizobium</taxon>
    </lineage>
</organism>
<feature type="signal peptide" evidence="1">
    <location>
        <begin position="1"/>
        <end position="21"/>
    </location>
</feature>
<dbReference type="RefSeq" id="WP_237891950.1">
    <property type="nucleotide sequence ID" value="NZ_JAKLTY010000040.1"/>
</dbReference>
<dbReference type="EMBL" id="JAKLTY010000040">
    <property type="protein sequence ID" value="MCG2632381.1"/>
    <property type="molecule type" value="Genomic_DNA"/>
</dbReference>
<dbReference type="AlphaFoldDB" id="A0A9X1RHY1"/>
<gene>
    <name evidence="2" type="ORF">L6654_37845</name>
</gene>
<accession>A0A9X1RHY1</accession>
<evidence type="ECO:0000313" key="3">
    <source>
        <dbReference type="Proteomes" id="UP001139054"/>
    </source>
</evidence>
<protein>
    <submittedName>
        <fullName evidence="2">PEP-CTERM sorting domain-containing protein</fullName>
    </submittedName>
</protein>
<evidence type="ECO:0000256" key="1">
    <source>
        <dbReference type="SAM" id="SignalP"/>
    </source>
</evidence>
<dbReference type="NCBIfam" id="TIGR02595">
    <property type="entry name" value="PEP_CTERM"/>
    <property type="match status" value="1"/>
</dbReference>
<dbReference type="Proteomes" id="UP001139054">
    <property type="component" value="Unassembled WGS sequence"/>
</dbReference>
<feature type="chain" id="PRO_5040913557" evidence="1">
    <location>
        <begin position="22"/>
        <end position="218"/>
    </location>
</feature>
<keyword evidence="1" id="KW-0732">Signal</keyword>
<comment type="caution">
    <text evidence="2">The sequence shown here is derived from an EMBL/GenBank/DDBJ whole genome shotgun (WGS) entry which is preliminary data.</text>
</comment>
<sequence>MRASTLALVALATVTASPAFADIIEVAASSIQGDNVLFNGGTQTGTTVMGQTQLGTDVLFTGTTLGGGNTIIAAGGQARIEGALDTSTRNPNDTLLLNSLNFSLAGGGTFNNLEFNVFGGTATSATFLITNNQGQVTPFTETLGNGQNFFAFQGIKGQSIASVAASFTGGGTLDLRQIRLDQSAVSGVPEPASWALLALGFLGLGFIGCQQKMQLRLY</sequence>
<reference evidence="2" key="1">
    <citation type="submission" date="2022-01" db="EMBL/GenBank/DDBJ databases">
        <title>Genome sequnece data of strain Bradyrhizobium sp. nov.</title>
        <authorList>
            <person name="Zhang J."/>
        </authorList>
    </citation>
    <scope>NUCLEOTIDE SEQUENCE</scope>
    <source>
        <strain evidence="2">WYCCWR 13023</strain>
    </source>
</reference>
<evidence type="ECO:0000313" key="2">
    <source>
        <dbReference type="EMBL" id="MCG2632381.1"/>
    </source>
</evidence>
<dbReference type="InterPro" id="IPR013424">
    <property type="entry name" value="Ice-binding_C"/>
</dbReference>